<dbReference type="Gene3D" id="3.40.50.11440">
    <property type="match status" value="1"/>
</dbReference>
<comment type="caution">
    <text evidence="1">The sequence shown here is derived from an EMBL/GenBank/DDBJ whole genome shotgun (WGS) entry which is preliminary data.</text>
</comment>
<reference evidence="1 2" key="1">
    <citation type="submission" date="2018-08" db="EMBL/GenBank/DDBJ databases">
        <title>Bacillus chawlae sp. nov., Bacillus glennii sp. nov., and Bacillus saganii sp. nov. Isolated from the Vehicle Assembly Building at Kennedy Space Center where the Viking Spacecraft were Assembled.</title>
        <authorList>
            <person name="Seuylemezian A."/>
            <person name="Vaishampayan P."/>
        </authorList>
    </citation>
    <scope>NUCLEOTIDE SEQUENCE [LARGE SCALE GENOMIC DNA]</scope>
    <source>
        <strain evidence="1 2">V47-23a</strain>
    </source>
</reference>
<name>A0A372LAP5_9BACI</name>
<keyword evidence="2" id="KW-1185">Reference proteome</keyword>
<evidence type="ECO:0008006" key="3">
    <source>
        <dbReference type="Google" id="ProtNLM"/>
    </source>
</evidence>
<dbReference type="OrthoDB" id="9788398at2"/>
<dbReference type="EMBL" id="QVTE01000070">
    <property type="protein sequence ID" value="RFU62788.1"/>
    <property type="molecule type" value="Genomic_DNA"/>
</dbReference>
<sequence length="421" mass="46066">MLEYPRFCKIQQNYPNHIVENLKDTIFSELDKVLERTKLPVGSSIAITAGSRGINQIAVILKFIVEKLSEEGFKPFLFSAKGSHGGGEAGGQKELLESLGVTEEFIGTTISCSAEVVCVGYTEEYLPGLPIYTAKEAAEADSVLIVNRIKPHTNFKGDFESGILKMLSVGMGRSKGAATVHKQGNDNLLASIKAIGKGALNRLNVIGAIAIVENAYDVTAKIEGIPADEIMNKEPELLKLAKKMMPSIPFSKLDLLIVQQIGKNFSGTGMDTNIIGRIRINGSPETNEPFIQYIAALSVSEESCGNAIGVGLADFTTRRLVNAIDYQKTYTNALTSGNVMRVAIPLITENDNDLFETVVKALKPENPAELRVMVIKNTLDLHEFWISEGLMSDADKNERLKIVSDLLPLTFDEYNNFNFQD</sequence>
<organism evidence="1 2">
    <name type="scientific">Peribacillus saganii</name>
    <dbReference type="NCBI Taxonomy" id="2303992"/>
    <lineage>
        <taxon>Bacteria</taxon>
        <taxon>Bacillati</taxon>
        <taxon>Bacillota</taxon>
        <taxon>Bacilli</taxon>
        <taxon>Bacillales</taxon>
        <taxon>Bacillaceae</taxon>
        <taxon>Peribacillus</taxon>
    </lineage>
</organism>
<proteinExistence type="predicted"/>
<dbReference type="AlphaFoldDB" id="A0A372LAP5"/>
<evidence type="ECO:0000313" key="2">
    <source>
        <dbReference type="Proteomes" id="UP000264541"/>
    </source>
</evidence>
<gene>
    <name evidence="1" type="ORF">D0469_20150</name>
</gene>
<accession>A0A372LAP5</accession>
<evidence type="ECO:0000313" key="1">
    <source>
        <dbReference type="EMBL" id="RFU62788.1"/>
    </source>
</evidence>
<protein>
    <recommendedName>
        <fullName evidence="3">DUF2088 domain-containing protein</fullName>
    </recommendedName>
</protein>
<dbReference type="Proteomes" id="UP000264541">
    <property type="component" value="Unassembled WGS sequence"/>
</dbReference>
<dbReference type="RefSeq" id="WP_117328510.1">
    <property type="nucleotide sequence ID" value="NZ_QVTE01000070.1"/>
</dbReference>